<dbReference type="InterPro" id="IPR000182">
    <property type="entry name" value="GNAT_dom"/>
</dbReference>
<dbReference type="PANTHER" id="PTHR43877:SF2">
    <property type="entry name" value="AMINOALKYLPHOSPHONATE N-ACETYLTRANSFERASE-RELATED"/>
    <property type="match status" value="1"/>
</dbReference>
<keyword evidence="1" id="KW-0808">Transferase</keyword>
<reference evidence="4 5" key="1">
    <citation type="submission" date="2023-07" db="EMBL/GenBank/DDBJ databases">
        <title>Sorghum-associated microbial communities from plants grown in Nebraska, USA.</title>
        <authorList>
            <person name="Schachtman D."/>
        </authorList>
    </citation>
    <scope>NUCLEOTIDE SEQUENCE [LARGE SCALE GENOMIC DNA]</scope>
    <source>
        <strain evidence="4 5">DS1607</strain>
    </source>
</reference>
<keyword evidence="2" id="KW-0012">Acyltransferase</keyword>
<sequence>MIASVLHEAAQWLADDGRALWSGAEIGHERVLRDTVAGLFHVAVGDGDQVAGVMKFELADAHFWPEIEPGTSAFVHKLAVRRAWAKKGVSTALLSYARARAQQLGLAHLRLDCVADRQGLRQLYEGFGFALHSVVRIGASSYARYELPLAP</sequence>
<gene>
    <name evidence="4" type="ORF">J2W36_003693</name>
</gene>
<dbReference type="EMBL" id="JAUSRO010000012">
    <property type="protein sequence ID" value="MDP9901426.1"/>
    <property type="molecule type" value="Genomic_DNA"/>
</dbReference>
<evidence type="ECO:0000313" key="5">
    <source>
        <dbReference type="Proteomes" id="UP001226867"/>
    </source>
</evidence>
<keyword evidence="5" id="KW-1185">Reference proteome</keyword>
<protein>
    <submittedName>
        <fullName evidence="4">GNAT superfamily N-acetyltransferase</fullName>
    </submittedName>
</protein>
<feature type="domain" description="N-acetyltransferase" evidence="3">
    <location>
        <begin position="1"/>
        <end position="148"/>
    </location>
</feature>
<dbReference type="PANTHER" id="PTHR43877">
    <property type="entry name" value="AMINOALKYLPHOSPHONATE N-ACETYLTRANSFERASE-RELATED-RELATED"/>
    <property type="match status" value="1"/>
</dbReference>
<dbReference type="Pfam" id="PF00583">
    <property type="entry name" value="Acetyltransf_1"/>
    <property type="match status" value="1"/>
</dbReference>
<dbReference type="SUPFAM" id="SSF55729">
    <property type="entry name" value="Acyl-CoA N-acyltransferases (Nat)"/>
    <property type="match status" value="1"/>
</dbReference>
<comment type="caution">
    <text evidence="4">The sequence shown here is derived from an EMBL/GenBank/DDBJ whole genome shotgun (WGS) entry which is preliminary data.</text>
</comment>
<evidence type="ECO:0000313" key="4">
    <source>
        <dbReference type="EMBL" id="MDP9901426.1"/>
    </source>
</evidence>
<evidence type="ECO:0000256" key="1">
    <source>
        <dbReference type="ARBA" id="ARBA00022679"/>
    </source>
</evidence>
<name>A0ABT9SCB4_9BURK</name>
<proteinExistence type="predicted"/>
<dbReference type="CDD" id="cd04301">
    <property type="entry name" value="NAT_SF"/>
    <property type="match status" value="1"/>
</dbReference>
<dbReference type="PROSITE" id="PS51186">
    <property type="entry name" value="GNAT"/>
    <property type="match status" value="1"/>
</dbReference>
<dbReference type="Proteomes" id="UP001226867">
    <property type="component" value="Unassembled WGS sequence"/>
</dbReference>
<accession>A0ABT9SCB4</accession>
<evidence type="ECO:0000259" key="3">
    <source>
        <dbReference type="PROSITE" id="PS51186"/>
    </source>
</evidence>
<dbReference type="InterPro" id="IPR050832">
    <property type="entry name" value="Bact_Acetyltransf"/>
</dbReference>
<organism evidence="4 5">
    <name type="scientific">Variovorax ginsengisoli</name>
    <dbReference type="NCBI Taxonomy" id="363844"/>
    <lineage>
        <taxon>Bacteria</taxon>
        <taxon>Pseudomonadati</taxon>
        <taxon>Pseudomonadota</taxon>
        <taxon>Betaproteobacteria</taxon>
        <taxon>Burkholderiales</taxon>
        <taxon>Comamonadaceae</taxon>
        <taxon>Variovorax</taxon>
    </lineage>
</organism>
<dbReference type="Gene3D" id="3.40.630.30">
    <property type="match status" value="1"/>
</dbReference>
<dbReference type="InterPro" id="IPR016181">
    <property type="entry name" value="Acyl_CoA_acyltransferase"/>
</dbReference>
<evidence type="ECO:0000256" key="2">
    <source>
        <dbReference type="ARBA" id="ARBA00023315"/>
    </source>
</evidence>